<accession>D1QTN4</accession>
<organism evidence="2 3">
    <name type="scientific">Segatella oris F0302</name>
    <dbReference type="NCBI Taxonomy" id="649760"/>
    <lineage>
        <taxon>Bacteria</taxon>
        <taxon>Pseudomonadati</taxon>
        <taxon>Bacteroidota</taxon>
        <taxon>Bacteroidia</taxon>
        <taxon>Bacteroidales</taxon>
        <taxon>Prevotellaceae</taxon>
        <taxon>Segatella</taxon>
    </lineage>
</organism>
<dbReference type="RefSeq" id="WP_004374419.1">
    <property type="nucleotide sequence ID" value="NZ_GG703887.1"/>
</dbReference>
<feature type="transmembrane region" description="Helical" evidence="1">
    <location>
        <begin position="163"/>
        <end position="181"/>
    </location>
</feature>
<dbReference type="HOGENOM" id="CLU_106196_0_0_10"/>
<evidence type="ECO:0000313" key="3">
    <source>
        <dbReference type="Proteomes" id="UP000004079"/>
    </source>
</evidence>
<sequence>MEQIIYVLLLFIFLNCVMKLSLWQWWQRFIYSLALGGFAYWSMDYAMLQSKTRIADYLQNSAVLQNMAIIVTIESVFCLAFTLTYLQNDDHTIRNKWWAKVLFWYPGPLMFPLVFYLLTQTLFAAVGVDFSLTAWLFAGAVVLLLPLIAESFRFLLPERDHRVEVHLLLSLFICILGLIATENGKIVYAVKEHPVDWIGLTFTLGGFALLFGLGWLLSHYRWLFRKS</sequence>
<feature type="transmembrane region" description="Helical" evidence="1">
    <location>
        <begin position="107"/>
        <end position="128"/>
    </location>
</feature>
<feature type="transmembrane region" description="Helical" evidence="1">
    <location>
        <begin position="6"/>
        <end position="22"/>
    </location>
</feature>
<dbReference type="Proteomes" id="UP000004079">
    <property type="component" value="Unassembled WGS sequence"/>
</dbReference>
<keyword evidence="1" id="KW-0472">Membrane</keyword>
<evidence type="ECO:0000256" key="1">
    <source>
        <dbReference type="SAM" id="Phobius"/>
    </source>
</evidence>
<feature type="transmembrane region" description="Helical" evidence="1">
    <location>
        <begin position="197"/>
        <end position="217"/>
    </location>
</feature>
<feature type="transmembrane region" description="Helical" evidence="1">
    <location>
        <begin position="67"/>
        <end position="86"/>
    </location>
</feature>
<reference evidence="2 3" key="1">
    <citation type="submission" date="2009-11" db="EMBL/GenBank/DDBJ databases">
        <authorList>
            <person name="Weinstock G."/>
            <person name="Sodergren E."/>
            <person name="Clifton S."/>
            <person name="Fulton L."/>
            <person name="Fulton B."/>
            <person name="Courtney L."/>
            <person name="Fronick C."/>
            <person name="Harrison M."/>
            <person name="Strong C."/>
            <person name="Farmer C."/>
            <person name="Delahaunty K."/>
            <person name="Markovic C."/>
            <person name="Hall O."/>
            <person name="Minx P."/>
            <person name="Tomlinson C."/>
            <person name="Mitreva M."/>
            <person name="Nelson J."/>
            <person name="Hou S."/>
            <person name="Wollam A."/>
            <person name="Pepin K.H."/>
            <person name="Johnson M."/>
            <person name="Bhonagiri V."/>
            <person name="Nash W.E."/>
            <person name="Warren W."/>
            <person name="Chinwalla A."/>
            <person name="Mardis E.R."/>
            <person name="Wilson R.K."/>
        </authorList>
    </citation>
    <scope>NUCLEOTIDE SEQUENCE [LARGE SCALE GENOMIC DNA]</scope>
    <source>
        <strain evidence="2 3">F0302</strain>
    </source>
</reference>
<feature type="transmembrane region" description="Helical" evidence="1">
    <location>
        <begin position="29"/>
        <end position="47"/>
    </location>
</feature>
<name>D1QTN4_9BACT</name>
<gene>
    <name evidence="2" type="ORF">HMPREF0971_02363</name>
</gene>
<evidence type="ECO:0000313" key="2">
    <source>
        <dbReference type="EMBL" id="EFB31214.1"/>
    </source>
</evidence>
<dbReference type="STRING" id="649760.HMPREF0971_02363"/>
<dbReference type="EMBL" id="ACUZ02000039">
    <property type="protein sequence ID" value="EFB31214.1"/>
    <property type="molecule type" value="Genomic_DNA"/>
</dbReference>
<comment type="caution">
    <text evidence="2">The sequence shown here is derived from an EMBL/GenBank/DDBJ whole genome shotgun (WGS) entry which is preliminary data.</text>
</comment>
<proteinExistence type="predicted"/>
<dbReference type="AlphaFoldDB" id="D1QTN4"/>
<keyword evidence="1" id="KW-0812">Transmembrane</keyword>
<protein>
    <submittedName>
        <fullName evidence="2">Uncharacterized protein</fullName>
    </submittedName>
</protein>
<feature type="transmembrane region" description="Helical" evidence="1">
    <location>
        <begin position="134"/>
        <end position="156"/>
    </location>
</feature>
<keyword evidence="1" id="KW-1133">Transmembrane helix</keyword>